<dbReference type="GO" id="GO:0008237">
    <property type="term" value="F:metallopeptidase activity"/>
    <property type="evidence" value="ECO:0007669"/>
    <property type="project" value="UniProtKB-KW"/>
</dbReference>
<dbReference type="InterPro" id="IPR042097">
    <property type="entry name" value="Aminopeptidase_N-like_N_sf"/>
</dbReference>
<dbReference type="AlphaFoldDB" id="E4U2J9"/>
<evidence type="ECO:0000256" key="2">
    <source>
        <dbReference type="ARBA" id="ARBA00001947"/>
    </source>
</evidence>
<dbReference type="GO" id="GO:0016285">
    <property type="term" value="F:alanyl aminopeptidase activity"/>
    <property type="evidence" value="ECO:0007669"/>
    <property type="project" value="UniProtKB-EC"/>
</dbReference>
<evidence type="ECO:0000259" key="13">
    <source>
        <dbReference type="Pfam" id="PF11940"/>
    </source>
</evidence>
<dbReference type="InterPro" id="IPR014782">
    <property type="entry name" value="Peptidase_M1_dom"/>
</dbReference>
<name>E4U2J9_SULKY</name>
<dbReference type="Pfam" id="PF17432">
    <property type="entry name" value="DUF3458_C"/>
    <property type="match status" value="1"/>
</dbReference>
<dbReference type="PANTHER" id="PTHR46322:SF1">
    <property type="entry name" value="PUROMYCIN-SENSITIVE AMINOPEPTIDASE"/>
    <property type="match status" value="1"/>
</dbReference>
<feature type="domain" description="Peptidase M1 membrane alanine aminopeptidase" evidence="12">
    <location>
        <begin position="227"/>
        <end position="440"/>
    </location>
</feature>
<dbReference type="NCBIfam" id="TIGR02414">
    <property type="entry name" value="pepN_proteo"/>
    <property type="match status" value="1"/>
</dbReference>
<dbReference type="InterPro" id="IPR024601">
    <property type="entry name" value="Peptidase_M1_pepN_C"/>
</dbReference>
<evidence type="ECO:0000259" key="14">
    <source>
        <dbReference type="Pfam" id="PF17432"/>
    </source>
</evidence>
<keyword evidence="11" id="KW-0482">Metalloprotease</keyword>
<dbReference type="EC" id="3.4.11.2" evidence="4"/>
<dbReference type="InterPro" id="IPR012779">
    <property type="entry name" value="Peptidase_M1_pepN"/>
</dbReference>
<proteinExistence type="inferred from homology"/>
<comment type="cofactor">
    <cofactor evidence="2">
        <name>Zn(2+)</name>
        <dbReference type="ChEBI" id="CHEBI:29105"/>
    </cofactor>
</comment>
<dbReference type="InterPro" id="IPR035414">
    <property type="entry name" value="Peptidase_M1_pepN_Ig-like"/>
</dbReference>
<dbReference type="HOGENOM" id="CLU_007993_2_0_7"/>
<dbReference type="GO" id="GO:0008270">
    <property type="term" value="F:zinc ion binding"/>
    <property type="evidence" value="ECO:0007669"/>
    <property type="project" value="InterPro"/>
</dbReference>
<evidence type="ECO:0000313" key="17">
    <source>
        <dbReference type="Proteomes" id="UP000008721"/>
    </source>
</evidence>
<keyword evidence="9" id="KW-0378">Hydrolase</keyword>
<accession>E4U2J9</accession>
<dbReference type="SUPFAM" id="SSF55486">
    <property type="entry name" value="Metalloproteases ('zincins'), catalytic domain"/>
    <property type="match status" value="1"/>
</dbReference>
<evidence type="ECO:0000256" key="10">
    <source>
        <dbReference type="ARBA" id="ARBA00022833"/>
    </source>
</evidence>
<dbReference type="InterPro" id="IPR027268">
    <property type="entry name" value="Peptidase_M4/M1_CTD_sf"/>
</dbReference>
<keyword evidence="17" id="KW-1185">Reference proteome</keyword>
<evidence type="ECO:0000259" key="12">
    <source>
        <dbReference type="Pfam" id="PF01433"/>
    </source>
</evidence>
<sequence>MQEHKTIYYKDYLPSDYTVVNCSLEFIIEESSTRVENIMEIRRQNPSAKELRLDGEKLDLELIWVNDVLLDETMYTKEENALLIPLDTDEARIRIINRIYPDENTELEGLYRSGGIWCTQNEPEGFRRITYFIDRPDVMTKFTTKIIASKERCPVLLSNGNLRGTATLDNGKHLALWEDPIPKPSYLFALVAGDLGSITDTFTTMSGKKVDLAIYCDRGNEDKCHHAMRSLKKSMEWDEYTYGREYDLEIYNIVAVDSFNMGAMENKGLNIFNSHYVLADEDTATDADFMGIESVIAHEYFHNWTGNRITCRNWFELTLKEGLTVFRDQCFSADMNSELTQRLDDVRALRERQFVEDAGPTAHPIKPDHYMEINNFYTATVYEKGAEVIRMMYTVLGREKFREATDSYFEWYDGKAVGTEEFLKAMQSQSPVDLSQFKRWYSQERTPVLNVSSQYRPESAELVLKINQIIPNNTKNHEQLPYAMPFRIALLAEDGSEYPLKSDDVTLVHRDVVWLEKSVHEIVFKDISSAPRLSLNRGFSAPVIIECDELDYPFLMANDRDGFVRYEAAHQFGIETLEAMMNGAEVNEHYIESYGAILCDGSIEAMFKSQILELPTLTTLMQRQAVIDVDVIFNAHEKLKQVLARRYFSEMLSMLEGLYNPSNAHIDGVSMGKRALKNRLLGLLMSAGDESVNALCLSHYHESLSMSERLTALDLLENYAPDLASGALDDFYRRYQDQTLVMNKYFAVCASSRREGTMERVAALQENSAYDVKVPNLVRSLIGSFARNPVAFYHRSGTGFRFVAEKVIEIDAINPQIASGLAGAFKNYPKLSHEQKAQMGIELERIKNHPDLSNNVYEIVSKILEAS</sequence>
<dbReference type="InterPro" id="IPR038438">
    <property type="entry name" value="PepN_Ig-like_sf"/>
</dbReference>
<dbReference type="Gene3D" id="1.25.50.10">
    <property type="entry name" value="Peptidase M1, alanyl aminopeptidase, C-terminal domain"/>
    <property type="match status" value="1"/>
</dbReference>
<dbReference type="KEGG" id="sku:Sulku_2026"/>
<dbReference type="Gene3D" id="2.60.40.1840">
    <property type="match status" value="1"/>
</dbReference>
<dbReference type="EMBL" id="CP002355">
    <property type="protein sequence ID" value="ADR34686.1"/>
    <property type="molecule type" value="Genomic_DNA"/>
</dbReference>
<evidence type="ECO:0000256" key="1">
    <source>
        <dbReference type="ARBA" id="ARBA00000098"/>
    </source>
</evidence>
<dbReference type="Gene3D" id="3.30.2010.30">
    <property type="match status" value="1"/>
</dbReference>
<keyword evidence="8" id="KW-0479">Metal-binding</keyword>
<dbReference type="Gene3D" id="1.10.390.10">
    <property type="entry name" value="Neutral Protease Domain 2"/>
    <property type="match status" value="1"/>
</dbReference>
<gene>
    <name evidence="16" type="ordered locus">Sulku_2026</name>
</gene>
<dbReference type="GO" id="GO:0006508">
    <property type="term" value="P:proteolysis"/>
    <property type="evidence" value="ECO:0007669"/>
    <property type="project" value="UniProtKB-KW"/>
</dbReference>
<feature type="domain" description="Peptidase M1 alanyl aminopeptidase C-terminal" evidence="14">
    <location>
        <begin position="551"/>
        <end position="865"/>
    </location>
</feature>
<dbReference type="SUPFAM" id="SSF63737">
    <property type="entry name" value="Leukotriene A4 hydrolase N-terminal domain"/>
    <property type="match status" value="1"/>
</dbReference>
<dbReference type="Proteomes" id="UP000008721">
    <property type="component" value="Chromosome"/>
</dbReference>
<keyword evidence="6 16" id="KW-0031">Aminopeptidase</keyword>
<evidence type="ECO:0000256" key="9">
    <source>
        <dbReference type="ARBA" id="ARBA00022801"/>
    </source>
</evidence>
<dbReference type="RefSeq" id="WP_013460883.1">
    <property type="nucleotide sequence ID" value="NC_014762.1"/>
</dbReference>
<dbReference type="Pfam" id="PF17900">
    <property type="entry name" value="Peptidase_M1_N"/>
    <property type="match status" value="1"/>
</dbReference>
<dbReference type="InterPro" id="IPR045357">
    <property type="entry name" value="Aminopeptidase_N-like_N"/>
</dbReference>
<evidence type="ECO:0000313" key="16">
    <source>
        <dbReference type="EMBL" id="ADR34686.1"/>
    </source>
</evidence>
<dbReference type="OrthoDB" id="9816201at2"/>
<dbReference type="InterPro" id="IPR001930">
    <property type="entry name" value="Peptidase_M1"/>
</dbReference>
<dbReference type="eggNOG" id="COG0308">
    <property type="taxonomic scope" value="Bacteria"/>
</dbReference>
<evidence type="ECO:0000256" key="3">
    <source>
        <dbReference type="ARBA" id="ARBA00010136"/>
    </source>
</evidence>
<keyword evidence="10" id="KW-0862">Zinc</keyword>
<feature type="domain" description="Peptidase M1 alanyl aminopeptidase Ig-like fold" evidence="13">
    <location>
        <begin position="446"/>
        <end position="546"/>
    </location>
</feature>
<dbReference type="Pfam" id="PF01433">
    <property type="entry name" value="Peptidase_M1"/>
    <property type="match status" value="1"/>
</dbReference>
<keyword evidence="7" id="KW-0645">Protease</keyword>
<dbReference type="Pfam" id="PF11940">
    <property type="entry name" value="DUF3458"/>
    <property type="match status" value="1"/>
</dbReference>
<dbReference type="PRINTS" id="PR00756">
    <property type="entry name" value="ALADIPTASE"/>
</dbReference>
<dbReference type="CDD" id="cd09600">
    <property type="entry name" value="M1_APN"/>
    <property type="match status" value="1"/>
</dbReference>
<comment type="catalytic activity">
    <reaction evidence="1">
        <text>Release of an N-terminal amino acid, Xaa-|-Yaa- from a peptide, amide or arylamide. Xaa is preferably Ala, but may be most amino acids including Pro (slow action). When a terminal hydrophobic residue is followed by a prolyl residue, the two may be released as an intact Xaa-Pro dipeptide.</text>
        <dbReference type="EC" id="3.4.11.2"/>
    </reaction>
</comment>
<dbReference type="STRING" id="709032.Sulku_2026"/>
<feature type="domain" description="Aminopeptidase N-like N-terminal" evidence="15">
    <location>
        <begin position="47"/>
        <end position="187"/>
    </location>
</feature>
<evidence type="ECO:0000256" key="5">
    <source>
        <dbReference type="ARBA" id="ARBA00015611"/>
    </source>
</evidence>
<dbReference type="Gene3D" id="2.60.40.1730">
    <property type="entry name" value="tricorn interacting facor f3 domain"/>
    <property type="match status" value="1"/>
</dbReference>
<evidence type="ECO:0000256" key="7">
    <source>
        <dbReference type="ARBA" id="ARBA00022670"/>
    </source>
</evidence>
<dbReference type="FunFam" id="3.30.2010.30:FF:000002">
    <property type="entry name" value="Putative aminopeptidase N"/>
    <property type="match status" value="1"/>
</dbReference>
<evidence type="ECO:0000256" key="6">
    <source>
        <dbReference type="ARBA" id="ARBA00022438"/>
    </source>
</evidence>
<comment type="similarity">
    <text evidence="3">Belongs to the peptidase M1 family.</text>
</comment>
<organism evidence="16 17">
    <name type="scientific">Sulfuricurvum kujiense (strain ATCC BAA-921 / DSM 16994 / JCM 11577 / YK-1)</name>
    <dbReference type="NCBI Taxonomy" id="709032"/>
    <lineage>
        <taxon>Bacteria</taxon>
        <taxon>Pseudomonadati</taxon>
        <taxon>Campylobacterota</taxon>
        <taxon>Epsilonproteobacteria</taxon>
        <taxon>Campylobacterales</taxon>
        <taxon>Sulfurimonadaceae</taxon>
        <taxon>Sulfuricurvum</taxon>
    </lineage>
</organism>
<reference evidence="16 17" key="1">
    <citation type="journal article" date="2012" name="Stand. Genomic Sci.">
        <title>Complete genome sequence of the sulfur compounds oxidizing chemolithoautotroph Sulfuricurvum kujiense type strain (YK-1(T)).</title>
        <authorList>
            <person name="Han C."/>
            <person name="Kotsyurbenko O."/>
            <person name="Chertkov O."/>
            <person name="Held B."/>
            <person name="Lapidus A."/>
            <person name="Nolan M."/>
            <person name="Lucas S."/>
            <person name="Hammon N."/>
            <person name="Deshpande S."/>
            <person name="Cheng J.F."/>
            <person name="Tapia R."/>
            <person name="Goodwin L.A."/>
            <person name="Pitluck S."/>
            <person name="Liolios K."/>
            <person name="Pagani I."/>
            <person name="Ivanova N."/>
            <person name="Mavromatis K."/>
            <person name="Mikhailova N."/>
            <person name="Pati A."/>
            <person name="Chen A."/>
            <person name="Palaniappan K."/>
            <person name="Land M."/>
            <person name="Hauser L."/>
            <person name="Chang Y.J."/>
            <person name="Jeffries C.D."/>
            <person name="Brambilla E.M."/>
            <person name="Rohde M."/>
            <person name="Spring S."/>
            <person name="Sikorski J."/>
            <person name="Goker M."/>
            <person name="Woyke T."/>
            <person name="Bristow J."/>
            <person name="Eisen J.A."/>
            <person name="Markowitz V."/>
            <person name="Hugenholtz P."/>
            <person name="Kyrpides N.C."/>
            <person name="Klenk H.P."/>
            <person name="Detter J.C."/>
        </authorList>
    </citation>
    <scope>NUCLEOTIDE SEQUENCE [LARGE SCALE GENOMIC DNA]</scope>
    <source>
        <strain evidence="17">ATCC BAA-921 / DSM 16994 / JCM 11577 / YK-1</strain>
    </source>
</reference>
<protein>
    <recommendedName>
        <fullName evidence="5">Aminopeptidase N</fullName>
        <ecNumber evidence="4">3.4.11.2</ecNumber>
    </recommendedName>
</protein>
<evidence type="ECO:0000259" key="15">
    <source>
        <dbReference type="Pfam" id="PF17900"/>
    </source>
</evidence>
<dbReference type="PANTHER" id="PTHR46322">
    <property type="entry name" value="PUROMYCIN-SENSITIVE AMINOPEPTIDASE"/>
    <property type="match status" value="1"/>
</dbReference>
<evidence type="ECO:0000256" key="11">
    <source>
        <dbReference type="ARBA" id="ARBA00023049"/>
    </source>
</evidence>
<evidence type="ECO:0000256" key="8">
    <source>
        <dbReference type="ARBA" id="ARBA00022723"/>
    </source>
</evidence>
<dbReference type="InterPro" id="IPR037144">
    <property type="entry name" value="Peptidase_M1_pepN_C_sf"/>
</dbReference>
<dbReference type="MEROPS" id="M01.005"/>
<evidence type="ECO:0000256" key="4">
    <source>
        <dbReference type="ARBA" id="ARBA00012564"/>
    </source>
</evidence>